<dbReference type="AlphaFoldDB" id="A0A6G1G6P3"/>
<gene>
    <name evidence="3 5" type="ORF">P152DRAFT_394632</name>
</gene>
<accession>A0A6G1G6P3</accession>
<dbReference type="Proteomes" id="UP000504638">
    <property type="component" value="Unplaced"/>
</dbReference>
<dbReference type="GO" id="GO:0006635">
    <property type="term" value="P:fatty acid beta-oxidation"/>
    <property type="evidence" value="ECO:0007669"/>
    <property type="project" value="TreeGrafter"/>
</dbReference>
<dbReference type="Gene3D" id="3.10.129.10">
    <property type="entry name" value="Hotdog Thioesterase"/>
    <property type="match status" value="1"/>
</dbReference>
<dbReference type="InterPro" id="IPR002539">
    <property type="entry name" value="MaoC-like_dom"/>
</dbReference>
<evidence type="ECO:0000313" key="5">
    <source>
        <dbReference type="RefSeq" id="XP_033535386.1"/>
    </source>
</evidence>
<dbReference type="PANTHER" id="PTHR13078:SF56">
    <property type="entry name" value="PEROXISOMAL MULTIFUNCTIONAL ENZYME TYPE 2"/>
    <property type="match status" value="1"/>
</dbReference>
<dbReference type="GeneID" id="54416836"/>
<reference evidence="3 5" key="1">
    <citation type="submission" date="2020-01" db="EMBL/GenBank/DDBJ databases">
        <authorList>
            <consortium name="DOE Joint Genome Institute"/>
            <person name="Haridas S."/>
            <person name="Albert R."/>
            <person name="Binder M."/>
            <person name="Bloem J."/>
            <person name="Labutti K."/>
            <person name="Salamov A."/>
            <person name="Andreopoulos B."/>
            <person name="Baker S.E."/>
            <person name="Barry K."/>
            <person name="Bills G."/>
            <person name="Bluhm B.H."/>
            <person name="Cannon C."/>
            <person name="Castanera R."/>
            <person name="Culley D.E."/>
            <person name="Daum C."/>
            <person name="Ezra D."/>
            <person name="Gonzalez J.B."/>
            <person name="Henrissat B."/>
            <person name="Kuo A."/>
            <person name="Liang C."/>
            <person name="Lipzen A."/>
            <person name="Lutzoni F."/>
            <person name="Magnuson J."/>
            <person name="Mondo S."/>
            <person name="Nolan M."/>
            <person name="Ohm R."/>
            <person name="Pangilinan J."/>
            <person name="Park H.-J."/>
            <person name="Ramirez L."/>
            <person name="Alfaro M."/>
            <person name="Sun H."/>
            <person name="Tritt A."/>
            <person name="Yoshinaga Y."/>
            <person name="Zwiers L.-H."/>
            <person name="Turgeon B.G."/>
            <person name="Goodwin S.B."/>
            <person name="Spatafora J.W."/>
            <person name="Crous P.W."/>
            <person name="Grigoriev I.V."/>
        </authorList>
    </citation>
    <scope>NUCLEOTIDE SEQUENCE</scope>
    <source>
        <strain evidence="3 5">CBS 781.70</strain>
    </source>
</reference>
<proteinExistence type="predicted"/>
<dbReference type="GO" id="GO:0005777">
    <property type="term" value="C:peroxisome"/>
    <property type="evidence" value="ECO:0007669"/>
    <property type="project" value="TreeGrafter"/>
</dbReference>
<dbReference type="SUPFAM" id="SSF54637">
    <property type="entry name" value="Thioesterase/thiol ester dehydrase-isomerase"/>
    <property type="match status" value="2"/>
</dbReference>
<sequence>MAPATIDLQLLQSRQWSVDTSYNASIIISYNLALGAAGTNLPLTFEAHPSFHALPSFACVPTISVMGAVSQAFPSLLPKFQPHNQLHGEHYIRSLAPFPIPSSNSPTVPIRTTGKIIGCVSRPRGVTVTVAIETSHPPSGTVICYSEWTSFVLGIPPAGASTTTEDRGPATATYPTPSRTADKVLQYKTTPEQGALYRAASGDLNPLHIDPATAKRAGFQGPILTGTCTLGVGIRQIIEEFAGGDVGRFDWVRCRLSKPVFPGELVRTEMWEEEGRRIAFRMVVGDGKGEKVVIGNAAVGLKTNAGNL</sequence>
<dbReference type="PANTHER" id="PTHR13078">
    <property type="entry name" value="PEROXISOMAL MULTIFUNCTIONAL ENZYME TYPE 2-RELATED"/>
    <property type="match status" value="1"/>
</dbReference>
<evidence type="ECO:0000259" key="1">
    <source>
        <dbReference type="Pfam" id="PF01575"/>
    </source>
</evidence>
<dbReference type="GO" id="GO:0044594">
    <property type="term" value="F:17-beta-hydroxysteroid dehydrogenase (NAD+) activity"/>
    <property type="evidence" value="ECO:0007669"/>
    <property type="project" value="TreeGrafter"/>
</dbReference>
<feature type="domain" description="MaoC-like" evidence="1">
    <location>
        <begin position="177"/>
        <end position="283"/>
    </location>
</feature>
<reference evidence="5" key="2">
    <citation type="submission" date="2020-04" db="EMBL/GenBank/DDBJ databases">
        <authorList>
            <consortium name="NCBI Genome Project"/>
        </authorList>
    </citation>
    <scope>NUCLEOTIDE SEQUENCE</scope>
    <source>
        <strain evidence="5">CBS 781.70</strain>
    </source>
</reference>
<dbReference type="InterPro" id="IPR029069">
    <property type="entry name" value="HotDog_dom_sf"/>
</dbReference>
<dbReference type="Pfam" id="PF22622">
    <property type="entry name" value="MFE-2_hydrat-2_N"/>
    <property type="match status" value="1"/>
</dbReference>
<protein>
    <recommendedName>
        <fullName evidence="6">MaoC-like domain-containing protein</fullName>
    </recommendedName>
</protein>
<evidence type="ECO:0000313" key="3">
    <source>
        <dbReference type="EMBL" id="KAF1813755.1"/>
    </source>
</evidence>
<name>A0A6G1G6P3_9PEZI</name>
<dbReference type="OrthoDB" id="3592703at2759"/>
<evidence type="ECO:0008006" key="6">
    <source>
        <dbReference type="Google" id="ProtNLM"/>
    </source>
</evidence>
<dbReference type="InterPro" id="IPR054357">
    <property type="entry name" value="MFE-2_N"/>
</dbReference>
<reference evidence="5" key="3">
    <citation type="submission" date="2025-04" db="UniProtKB">
        <authorList>
            <consortium name="RefSeq"/>
        </authorList>
    </citation>
    <scope>IDENTIFICATION</scope>
    <source>
        <strain evidence="5">CBS 781.70</strain>
    </source>
</reference>
<keyword evidence="4" id="KW-1185">Reference proteome</keyword>
<dbReference type="CDD" id="cd03448">
    <property type="entry name" value="HDE_HSD"/>
    <property type="match status" value="1"/>
</dbReference>
<dbReference type="EMBL" id="ML975154">
    <property type="protein sequence ID" value="KAF1813755.1"/>
    <property type="molecule type" value="Genomic_DNA"/>
</dbReference>
<dbReference type="RefSeq" id="XP_033535386.1">
    <property type="nucleotide sequence ID" value="XM_033676266.1"/>
</dbReference>
<evidence type="ECO:0000313" key="4">
    <source>
        <dbReference type="Proteomes" id="UP000504638"/>
    </source>
</evidence>
<feature type="domain" description="Peroxisomal multifunctional enzyme type 2-like N-terminal" evidence="2">
    <location>
        <begin position="21"/>
        <end position="154"/>
    </location>
</feature>
<dbReference type="GO" id="GO:0003857">
    <property type="term" value="F:(3S)-3-hydroxyacyl-CoA dehydrogenase (NAD+) activity"/>
    <property type="evidence" value="ECO:0007669"/>
    <property type="project" value="TreeGrafter"/>
</dbReference>
<evidence type="ECO:0000259" key="2">
    <source>
        <dbReference type="Pfam" id="PF22622"/>
    </source>
</evidence>
<dbReference type="GO" id="GO:0004300">
    <property type="term" value="F:enoyl-CoA hydratase activity"/>
    <property type="evidence" value="ECO:0007669"/>
    <property type="project" value="TreeGrafter"/>
</dbReference>
<dbReference type="Pfam" id="PF01575">
    <property type="entry name" value="MaoC_dehydratas"/>
    <property type="match status" value="1"/>
</dbReference>
<organism evidence="3">
    <name type="scientific">Eremomyces bilateralis CBS 781.70</name>
    <dbReference type="NCBI Taxonomy" id="1392243"/>
    <lineage>
        <taxon>Eukaryota</taxon>
        <taxon>Fungi</taxon>
        <taxon>Dikarya</taxon>
        <taxon>Ascomycota</taxon>
        <taxon>Pezizomycotina</taxon>
        <taxon>Dothideomycetes</taxon>
        <taxon>Dothideomycetes incertae sedis</taxon>
        <taxon>Eremomycetales</taxon>
        <taxon>Eremomycetaceae</taxon>
        <taxon>Eremomyces</taxon>
    </lineage>
</organism>